<organism evidence="1 2">
    <name type="scientific">Blautia obeum</name>
    <dbReference type="NCBI Taxonomy" id="40520"/>
    <lineage>
        <taxon>Bacteria</taxon>
        <taxon>Bacillati</taxon>
        <taxon>Bacillota</taxon>
        <taxon>Clostridia</taxon>
        <taxon>Lachnospirales</taxon>
        <taxon>Lachnospiraceae</taxon>
        <taxon>Blautia</taxon>
    </lineage>
</organism>
<dbReference type="InterPro" id="IPR027417">
    <property type="entry name" value="P-loop_NTPase"/>
</dbReference>
<dbReference type="Proteomes" id="UP000095447">
    <property type="component" value="Unassembled WGS sequence"/>
</dbReference>
<evidence type="ECO:0000313" key="2">
    <source>
        <dbReference type="Proteomes" id="UP000095447"/>
    </source>
</evidence>
<dbReference type="AlphaFoldDB" id="A0A174A7E4"/>
<dbReference type="EMBL" id="CYZA01000006">
    <property type="protein sequence ID" value="CUN84632.1"/>
    <property type="molecule type" value="Genomic_DNA"/>
</dbReference>
<protein>
    <submittedName>
        <fullName evidence="1">Phage terminase-like protein, large subunit</fullName>
    </submittedName>
</protein>
<name>A0A174A7E4_9FIRM</name>
<dbReference type="RefSeq" id="WP_070100115.1">
    <property type="nucleotide sequence ID" value="NZ_CYZA01000006.1"/>
</dbReference>
<dbReference type="Gene3D" id="3.40.50.300">
    <property type="entry name" value="P-loop containing nucleotide triphosphate hydrolases"/>
    <property type="match status" value="1"/>
</dbReference>
<sequence>MKQTDSGIWVPDTPTIFVKPTEEIISQRKMEGMQKLSEIKQWGLRNPTKFMERFIGVDLLDVQTYTFMNSWDKMYALWLCTRNYGKSTLLALYYMTRGMLLNNCRCYICAGTSDQSIETFEKIVSIAKNEIESFTGLTDVFRNEVVINMTNNDGFIRNPAGFTYRLYNGSFVKTLNSNVNAKRGKRAEAVCFDESGFLDEEVFQVIEPYTAQDKNFKMGGSVNVTTLPKELPNQLLYTSSASTTDSYFYKKYKEYSKAMIWGSKDHFVADINCEIMFNATYRGKIYPASLLTKEKVDNAMRENKEKALREYYNIFTSDGGADAIFKRSMIVKNSTIRPPIMFNDTKDRLFALAYDPARSMDNSFVLVGEYYKDSSDNWRMRIANGINFMDLSKKNKTPMRTPEQVKKLKQLILDYNGDGVDDYTNISNIFIDAGSGGAGVNIADYLMEDWYEEGHEGEQKYLHRGLIDKEQSSDYVKKFPNAVDKIKLLPPTMYKSIIYEAAIEMMRLDLIDFTAEYDNKGYLTMLDIDEKEMAKAKKDLIAKYKDKSMSKGELDRLVEEELQERNLASTKIYKLSPDEELGLVQIDSLKEEMVNMVRKKRESGKDGFELSTEKQNKLHDDRSYCFSMLCYGLSELRREHIKNKKRPKKENIAAAMPIRKGVVRKMFS</sequence>
<proteinExistence type="predicted"/>
<reference evidence="1 2" key="1">
    <citation type="submission" date="2015-09" db="EMBL/GenBank/DDBJ databases">
        <authorList>
            <consortium name="Pathogen Informatics"/>
        </authorList>
    </citation>
    <scope>NUCLEOTIDE SEQUENCE [LARGE SCALE GENOMIC DNA]</scope>
    <source>
        <strain evidence="1 2">2789STDY5608838</strain>
    </source>
</reference>
<accession>A0A174A7E4</accession>
<gene>
    <name evidence="1" type="ORF">ERS852395_01499</name>
</gene>
<evidence type="ECO:0000313" key="1">
    <source>
        <dbReference type="EMBL" id="CUN84632.1"/>
    </source>
</evidence>